<evidence type="ECO:0000256" key="9">
    <source>
        <dbReference type="SAM" id="MobiDB-lite"/>
    </source>
</evidence>
<dbReference type="Gene3D" id="3.30.300.20">
    <property type="match status" value="2"/>
</dbReference>
<dbReference type="FunFam" id="3.30.300.20:FF:000005">
    <property type="entry name" value="Transcription termination/antitermination protein NusA"/>
    <property type="match status" value="1"/>
</dbReference>
<dbReference type="InterPro" id="IPR004087">
    <property type="entry name" value="KH_dom"/>
</dbReference>
<dbReference type="InterPro" id="IPR015946">
    <property type="entry name" value="KH_dom-like_a/b"/>
</dbReference>
<dbReference type="CDD" id="cd22529">
    <property type="entry name" value="KH-II_NusA_rpt2"/>
    <property type="match status" value="1"/>
</dbReference>
<comment type="function">
    <text evidence="7">Participates in both transcription termination and antitermination.</text>
</comment>
<protein>
    <recommendedName>
        <fullName evidence="7">Transcription termination/antitermination protein NusA</fullName>
    </recommendedName>
</protein>
<dbReference type="InterPro" id="IPR010213">
    <property type="entry name" value="TF_NusA"/>
</dbReference>
<evidence type="ECO:0000256" key="3">
    <source>
        <dbReference type="ARBA" id="ARBA00022814"/>
    </source>
</evidence>
<dbReference type="InterPro" id="IPR012340">
    <property type="entry name" value="NA-bd_OB-fold"/>
</dbReference>
<feature type="coiled-coil region" evidence="8">
    <location>
        <begin position="344"/>
        <end position="401"/>
    </location>
</feature>
<keyword evidence="3 7" id="KW-0889">Transcription antitermination</keyword>
<dbReference type="InterPro" id="IPR003029">
    <property type="entry name" value="S1_domain"/>
</dbReference>
<dbReference type="Gene3D" id="3.30.1480.10">
    <property type="entry name" value="NusA, N-terminal domain"/>
    <property type="match status" value="1"/>
</dbReference>
<evidence type="ECO:0000313" key="11">
    <source>
        <dbReference type="EMBL" id="MDX8420096.1"/>
    </source>
</evidence>
<comment type="caution">
    <text evidence="11">The sequence shown here is derived from an EMBL/GenBank/DDBJ whole genome shotgun (WGS) entry which is preliminary data.</text>
</comment>
<dbReference type="GO" id="GO:0031564">
    <property type="term" value="P:transcription antitermination"/>
    <property type="evidence" value="ECO:0007669"/>
    <property type="project" value="UniProtKB-UniRule"/>
</dbReference>
<dbReference type="Pfam" id="PF26594">
    <property type="entry name" value="KH_NusA_2nd"/>
    <property type="match status" value="1"/>
</dbReference>
<feature type="compositionally biased region" description="Acidic residues" evidence="9">
    <location>
        <begin position="466"/>
        <end position="486"/>
    </location>
</feature>
<dbReference type="FunFam" id="3.30.300.20:FF:000002">
    <property type="entry name" value="Transcription termination/antitermination protein NusA"/>
    <property type="match status" value="1"/>
</dbReference>
<keyword evidence="8" id="KW-0175">Coiled coil</keyword>
<dbReference type="PANTHER" id="PTHR22648">
    <property type="entry name" value="TRANSCRIPTION TERMINATION FACTOR NUSA"/>
    <property type="match status" value="1"/>
</dbReference>
<feature type="compositionally biased region" description="Low complexity" evidence="9">
    <location>
        <begin position="449"/>
        <end position="458"/>
    </location>
</feature>
<dbReference type="NCBIfam" id="TIGR01953">
    <property type="entry name" value="NusA"/>
    <property type="match status" value="1"/>
</dbReference>
<dbReference type="InterPro" id="IPR036555">
    <property type="entry name" value="NusA_N_sf"/>
</dbReference>
<keyword evidence="5 7" id="KW-0805">Transcription regulation</keyword>
<evidence type="ECO:0000313" key="12">
    <source>
        <dbReference type="Proteomes" id="UP001286174"/>
    </source>
</evidence>
<organism evidence="11 12">
    <name type="scientific">Grylomicrobium aquisgranensis</name>
    <dbReference type="NCBI Taxonomy" id="2926318"/>
    <lineage>
        <taxon>Bacteria</taxon>
        <taxon>Bacillati</taxon>
        <taxon>Bacillota</taxon>
        <taxon>Erysipelotrichia</taxon>
        <taxon>Erysipelotrichales</taxon>
        <taxon>Erysipelotrichaceae</taxon>
        <taxon>Grylomicrobium</taxon>
    </lineage>
</organism>
<comment type="subunit">
    <text evidence="7">Monomer. Binds directly to the core enzyme of the DNA-dependent RNA polymerase and to nascent RNA.</text>
</comment>
<dbReference type="HAMAP" id="MF_00945_B">
    <property type="entry name" value="NusA_B"/>
    <property type="match status" value="1"/>
</dbReference>
<dbReference type="GO" id="GO:0006353">
    <property type="term" value="P:DNA-templated transcription termination"/>
    <property type="evidence" value="ECO:0007669"/>
    <property type="project" value="UniProtKB-UniRule"/>
</dbReference>
<feature type="compositionally biased region" description="Basic and acidic residues" evidence="9">
    <location>
        <begin position="435"/>
        <end position="445"/>
    </location>
</feature>
<comment type="similarity">
    <text evidence="7">Belongs to the NusA family.</text>
</comment>
<evidence type="ECO:0000256" key="2">
    <source>
        <dbReference type="ARBA" id="ARBA00022490"/>
    </source>
</evidence>
<evidence type="ECO:0000256" key="5">
    <source>
        <dbReference type="ARBA" id="ARBA00023015"/>
    </source>
</evidence>
<dbReference type="PROSITE" id="PS50126">
    <property type="entry name" value="S1"/>
    <property type="match status" value="1"/>
</dbReference>
<keyword evidence="4 7" id="KW-0694">RNA-binding</keyword>
<evidence type="ECO:0000256" key="8">
    <source>
        <dbReference type="SAM" id="Coils"/>
    </source>
</evidence>
<dbReference type="Proteomes" id="UP001286174">
    <property type="component" value="Unassembled WGS sequence"/>
</dbReference>
<keyword evidence="12" id="KW-1185">Reference proteome</keyword>
<evidence type="ECO:0000256" key="6">
    <source>
        <dbReference type="ARBA" id="ARBA00023163"/>
    </source>
</evidence>
<dbReference type="AlphaFoldDB" id="A0AB35U4M6"/>
<gene>
    <name evidence="7 11" type="primary">nusA</name>
    <name evidence="11" type="ORF">MOZ60_08325</name>
</gene>
<dbReference type="InterPro" id="IPR030842">
    <property type="entry name" value="TF_NusA_bacterial"/>
</dbReference>
<dbReference type="SUPFAM" id="SSF50249">
    <property type="entry name" value="Nucleic acid-binding proteins"/>
    <property type="match status" value="1"/>
</dbReference>
<dbReference type="Pfam" id="PF13184">
    <property type="entry name" value="KH_NusA_1st"/>
    <property type="match status" value="1"/>
</dbReference>
<dbReference type="CDD" id="cd02134">
    <property type="entry name" value="KH-II_NusA_rpt1"/>
    <property type="match status" value="1"/>
</dbReference>
<keyword evidence="6 7" id="KW-0804">Transcription</keyword>
<evidence type="ECO:0000256" key="1">
    <source>
        <dbReference type="ARBA" id="ARBA00022472"/>
    </source>
</evidence>
<dbReference type="Gene3D" id="2.40.50.140">
    <property type="entry name" value="Nucleic acid-binding proteins"/>
    <property type="match status" value="1"/>
</dbReference>
<dbReference type="RefSeq" id="WP_370596326.1">
    <property type="nucleotide sequence ID" value="NZ_JALBUR010000022.1"/>
</dbReference>
<dbReference type="InterPro" id="IPR058582">
    <property type="entry name" value="KH_NusA_2nd"/>
</dbReference>
<dbReference type="PANTHER" id="PTHR22648:SF0">
    <property type="entry name" value="TRANSCRIPTION TERMINATION_ANTITERMINATION PROTEIN NUSA"/>
    <property type="match status" value="1"/>
</dbReference>
<proteinExistence type="inferred from homology"/>
<dbReference type="GO" id="GO:0003700">
    <property type="term" value="F:DNA-binding transcription factor activity"/>
    <property type="evidence" value="ECO:0007669"/>
    <property type="project" value="InterPro"/>
</dbReference>
<feature type="compositionally biased region" description="Basic and acidic residues" evidence="9">
    <location>
        <begin position="517"/>
        <end position="533"/>
    </location>
</feature>
<feature type="compositionally biased region" description="Basic and acidic residues" evidence="9">
    <location>
        <begin position="582"/>
        <end position="594"/>
    </location>
</feature>
<feature type="domain" description="S1 motif" evidence="10">
    <location>
        <begin position="139"/>
        <end position="203"/>
    </location>
</feature>
<dbReference type="GO" id="GO:0003723">
    <property type="term" value="F:RNA binding"/>
    <property type="evidence" value="ECO:0007669"/>
    <property type="project" value="UniProtKB-UniRule"/>
</dbReference>
<feature type="compositionally biased region" description="Acidic residues" evidence="9">
    <location>
        <begin position="595"/>
        <end position="612"/>
    </location>
</feature>
<dbReference type="Pfam" id="PF08529">
    <property type="entry name" value="NusA_N"/>
    <property type="match status" value="1"/>
</dbReference>
<feature type="region of interest" description="Disordered" evidence="9">
    <location>
        <begin position="424"/>
        <end position="612"/>
    </location>
</feature>
<keyword evidence="2 7" id="KW-0963">Cytoplasm</keyword>
<keyword evidence="1 7" id="KW-0806">Transcription termination</keyword>
<sequence>MEIKYKDMIKAFDVIEEEKHISEDVIKDALCEAMAKAYKKEAGLDDIDVYAEINEKKKTIDLFQRYTVTDDVEDDELEISLEDARQLDPEAQIGAKVSRPIEITGFSRASATLTRNVMRQKIREAEKVAVYDEYIDQLHEMVLGVVESVKDKFTLVNLGKTVAMMPRSQEIPQERLTEGQQIRVVITEVNKDTKGSQVLVSRADPMLVKRLFEKEVPEIYNGIVEIKAIARDAGERTKMAVMSHNPEVDPIGACIGPRGQRVQEIIEELKGEKIDIFQWSDDISELVKNALAPAEVEAVLPGDDNRSLIVVVAEDQLSLAIGKHGKNARLAVRLTDRKIDIKTRAELEEAGVDYEALLAKAEEKKEEYKREAARREMERMKEQAKADEEKRLAKVAELEARKASMPSEESAPMEEEGFIPEEMQEEINTDMILEPEEKPTEKPAEEASEAVNETPAETEQAKAEETAEETVSEEPAEEAEKEEEPVKEEKEPAVKAPARRKHADLEEMAEKNTYVSRFEKLTDMPSKPKYEQRPKHRKKKNDAEENFKIDNKELEKQIKSRLASSAADNKPIYTEEELAEIEAQRQADEDRELGIDDEYDDEYDDYYDDEEK</sequence>
<accession>A0AB35U4M6</accession>
<reference evidence="11 12" key="1">
    <citation type="submission" date="2022-03" db="EMBL/GenBank/DDBJ databases">
        <title>Novel taxa within the pig intestine.</title>
        <authorList>
            <person name="Wylensek D."/>
            <person name="Bishof K."/>
            <person name="Afrizal A."/>
            <person name="Clavel T."/>
        </authorList>
    </citation>
    <scope>NUCLEOTIDE SEQUENCE [LARGE SCALE GENOMIC DNA]</scope>
    <source>
        <strain evidence="11 12">CLA-KB-P133</strain>
    </source>
</reference>
<comment type="subcellular location">
    <subcellularLocation>
        <location evidence="7">Cytoplasm</location>
    </subcellularLocation>
</comment>
<dbReference type="CDD" id="cd04455">
    <property type="entry name" value="S1_NusA"/>
    <property type="match status" value="1"/>
</dbReference>
<dbReference type="SMART" id="SM00316">
    <property type="entry name" value="S1"/>
    <property type="match status" value="1"/>
</dbReference>
<dbReference type="SUPFAM" id="SSF69705">
    <property type="entry name" value="Transcription factor NusA, N-terminal domain"/>
    <property type="match status" value="1"/>
</dbReference>
<dbReference type="SMART" id="SM00322">
    <property type="entry name" value="KH"/>
    <property type="match status" value="2"/>
</dbReference>
<evidence type="ECO:0000256" key="4">
    <source>
        <dbReference type="ARBA" id="ARBA00022884"/>
    </source>
</evidence>
<dbReference type="InterPro" id="IPR009019">
    <property type="entry name" value="KH_sf_prok-type"/>
</dbReference>
<dbReference type="GO" id="GO:0005829">
    <property type="term" value="C:cytosol"/>
    <property type="evidence" value="ECO:0007669"/>
    <property type="project" value="TreeGrafter"/>
</dbReference>
<feature type="compositionally biased region" description="Basic and acidic residues" evidence="9">
    <location>
        <begin position="541"/>
        <end position="558"/>
    </location>
</feature>
<dbReference type="SUPFAM" id="SSF54814">
    <property type="entry name" value="Prokaryotic type KH domain (KH-domain type II)"/>
    <property type="match status" value="2"/>
</dbReference>
<evidence type="ECO:0000259" key="10">
    <source>
        <dbReference type="PROSITE" id="PS50126"/>
    </source>
</evidence>
<dbReference type="InterPro" id="IPR025249">
    <property type="entry name" value="TF_NusA_KH_1st"/>
</dbReference>
<evidence type="ECO:0000256" key="7">
    <source>
        <dbReference type="HAMAP-Rule" id="MF_00945"/>
    </source>
</evidence>
<dbReference type="InterPro" id="IPR013735">
    <property type="entry name" value="TF_NusA_N"/>
</dbReference>
<dbReference type="EMBL" id="JALBUR010000022">
    <property type="protein sequence ID" value="MDX8420096.1"/>
    <property type="molecule type" value="Genomic_DNA"/>
</dbReference>
<name>A0AB35U4M6_9FIRM</name>